<sequence length="350" mass="38351">MNLRLKYWGHARRSPTLWVILKRAAMRLPSERRSWTVVMADFSLRLSLPLVCCSGKTRTEPKDDQASDPLALNSQQVGARVQYLLQGVYERNFPQERNEKLEINNTFIMWADLKNKVILVTGAGAGIGQALVKELAGAGATVIAVARSEAQLKELAAFDPKHIQPLQLDLAEWQPVREALAKVPLLDGLVNNAGVAIIKPFEELTEQDFDTHFNVNIKAVFNVTQALLPKLRDGASIVNVSSIAASRSFAGHTAYSATKAALDSLTKSLALELGPRRIRVNSVNPTVVLTKMGRDNWSDPGKSGPLLAHIPLNRFCEVQEVVDATGYLLSNKSSFVNGHHILLEGGYAVS</sequence>
<evidence type="ECO:0000256" key="3">
    <source>
        <dbReference type="ARBA" id="ARBA00022857"/>
    </source>
</evidence>
<dbReference type="AlphaFoldDB" id="B4HB82"/>
<dbReference type="Pfam" id="PF13561">
    <property type="entry name" value="adh_short_C2"/>
    <property type="match status" value="1"/>
</dbReference>
<dbReference type="InterPro" id="IPR036291">
    <property type="entry name" value="NAD(P)-bd_dom_sf"/>
</dbReference>
<dbReference type="GO" id="GO:0005997">
    <property type="term" value="P:xylulose metabolic process"/>
    <property type="evidence" value="ECO:0007669"/>
    <property type="project" value="TreeGrafter"/>
</dbReference>
<dbReference type="PROSITE" id="PS00061">
    <property type="entry name" value="ADH_SHORT"/>
    <property type="match status" value="1"/>
</dbReference>
<dbReference type="GO" id="GO:0050038">
    <property type="term" value="F:L-xylulose reductase (NADPH) activity"/>
    <property type="evidence" value="ECO:0007669"/>
    <property type="project" value="TreeGrafter"/>
</dbReference>
<dbReference type="PANTHER" id="PTHR44252">
    <property type="entry name" value="D-ERYTHRULOSE REDUCTASE"/>
    <property type="match status" value="1"/>
</dbReference>
<dbReference type="InterPro" id="IPR020904">
    <property type="entry name" value="Sc_DH/Rdtase_CS"/>
</dbReference>
<dbReference type="InterPro" id="IPR051737">
    <property type="entry name" value="L-xylulose/Carbonyl_redctase"/>
</dbReference>
<dbReference type="OrthoDB" id="1393670at2759"/>
<keyword evidence="3" id="KW-0521">NADP</keyword>
<comment type="similarity">
    <text evidence="1">Belongs to the short-chain dehydrogenases/reductases (SDR) family.</text>
</comment>
<dbReference type="FunFam" id="3.40.50.720:FF:000214">
    <property type="entry name" value="L-xylulose reductase"/>
    <property type="match status" value="1"/>
</dbReference>
<feature type="domain" description="Ketoreductase" evidence="5">
    <location>
        <begin position="116"/>
        <end position="300"/>
    </location>
</feature>
<dbReference type="SUPFAM" id="SSF51735">
    <property type="entry name" value="NAD(P)-binding Rossmann-fold domains"/>
    <property type="match status" value="1"/>
</dbReference>
<reference evidence="6 7" key="1">
    <citation type="journal article" date="2007" name="Nature">
        <title>Evolution of genes and genomes on the Drosophila phylogeny.</title>
        <authorList>
            <consortium name="Drosophila 12 Genomes Consortium"/>
            <person name="Clark A.G."/>
            <person name="Eisen M.B."/>
            <person name="Smith D.R."/>
            <person name="Bergman C.M."/>
            <person name="Oliver B."/>
            <person name="Markow T.A."/>
            <person name="Kaufman T.C."/>
            <person name="Kellis M."/>
            <person name="Gelbart W."/>
            <person name="Iyer V.N."/>
            <person name="Pollard D.A."/>
            <person name="Sackton T.B."/>
            <person name="Larracuente A.M."/>
            <person name="Singh N.D."/>
            <person name="Abad J.P."/>
            <person name="Abt D.N."/>
            <person name="Adryan B."/>
            <person name="Aguade M."/>
            <person name="Akashi H."/>
            <person name="Anderson W.W."/>
            <person name="Aquadro C.F."/>
            <person name="Ardell D.H."/>
            <person name="Arguello R."/>
            <person name="Artieri C.G."/>
            <person name="Barbash D.A."/>
            <person name="Barker D."/>
            <person name="Barsanti P."/>
            <person name="Batterham P."/>
            <person name="Batzoglou S."/>
            <person name="Begun D."/>
            <person name="Bhutkar A."/>
            <person name="Blanco E."/>
            <person name="Bosak S.A."/>
            <person name="Bradley R.K."/>
            <person name="Brand A.D."/>
            <person name="Brent M.R."/>
            <person name="Brooks A.N."/>
            <person name="Brown R.H."/>
            <person name="Butlin R.K."/>
            <person name="Caggese C."/>
            <person name="Calvi B.R."/>
            <person name="Bernardo de Carvalho A."/>
            <person name="Caspi A."/>
            <person name="Castrezana S."/>
            <person name="Celniker S.E."/>
            <person name="Chang J.L."/>
            <person name="Chapple C."/>
            <person name="Chatterji S."/>
            <person name="Chinwalla A."/>
            <person name="Civetta A."/>
            <person name="Clifton S.W."/>
            <person name="Comeron J.M."/>
            <person name="Costello J.C."/>
            <person name="Coyne J.A."/>
            <person name="Daub J."/>
            <person name="David R.G."/>
            <person name="Delcher A.L."/>
            <person name="Delehaunty K."/>
            <person name="Do C.B."/>
            <person name="Ebling H."/>
            <person name="Edwards K."/>
            <person name="Eickbush T."/>
            <person name="Evans J.D."/>
            <person name="Filipski A."/>
            <person name="Findeiss S."/>
            <person name="Freyhult E."/>
            <person name="Fulton L."/>
            <person name="Fulton R."/>
            <person name="Garcia A.C."/>
            <person name="Gardiner A."/>
            <person name="Garfield D.A."/>
            <person name="Garvin B.E."/>
            <person name="Gibson G."/>
            <person name="Gilbert D."/>
            <person name="Gnerre S."/>
            <person name="Godfrey J."/>
            <person name="Good R."/>
            <person name="Gotea V."/>
            <person name="Gravely B."/>
            <person name="Greenberg A.J."/>
            <person name="Griffiths-Jones S."/>
            <person name="Gross S."/>
            <person name="Guigo R."/>
            <person name="Gustafson E.A."/>
            <person name="Haerty W."/>
            <person name="Hahn M.W."/>
            <person name="Halligan D.L."/>
            <person name="Halpern A.L."/>
            <person name="Halter G.M."/>
            <person name="Han M.V."/>
            <person name="Heger A."/>
            <person name="Hillier L."/>
            <person name="Hinrichs A.S."/>
            <person name="Holmes I."/>
            <person name="Hoskins R.A."/>
            <person name="Hubisz M.J."/>
            <person name="Hultmark D."/>
            <person name="Huntley M.A."/>
            <person name="Jaffe D.B."/>
            <person name="Jagadeeshan S."/>
            <person name="Jeck W.R."/>
            <person name="Johnson J."/>
            <person name="Jones C.D."/>
            <person name="Jordan W.C."/>
            <person name="Karpen G.H."/>
            <person name="Kataoka E."/>
            <person name="Keightley P.D."/>
            <person name="Kheradpour P."/>
            <person name="Kirkness E.F."/>
            <person name="Koerich L.B."/>
            <person name="Kristiansen K."/>
            <person name="Kudrna D."/>
            <person name="Kulathinal R.J."/>
            <person name="Kumar S."/>
            <person name="Kwok R."/>
            <person name="Lander E."/>
            <person name="Langley C.H."/>
            <person name="Lapoint R."/>
            <person name="Lazzaro B.P."/>
            <person name="Lee S.J."/>
            <person name="Levesque L."/>
            <person name="Li R."/>
            <person name="Lin C.F."/>
            <person name="Lin M.F."/>
            <person name="Lindblad-Toh K."/>
            <person name="Llopart A."/>
            <person name="Long M."/>
            <person name="Low L."/>
            <person name="Lozovsky E."/>
            <person name="Lu J."/>
            <person name="Luo M."/>
            <person name="Machado C.A."/>
            <person name="Makalowski W."/>
            <person name="Marzo M."/>
            <person name="Matsuda M."/>
            <person name="Matzkin L."/>
            <person name="McAllister B."/>
            <person name="McBride C.S."/>
            <person name="McKernan B."/>
            <person name="McKernan K."/>
            <person name="Mendez-Lago M."/>
            <person name="Minx P."/>
            <person name="Mollenhauer M.U."/>
            <person name="Montooth K."/>
            <person name="Mount S.M."/>
            <person name="Mu X."/>
            <person name="Myers E."/>
            <person name="Negre B."/>
            <person name="Newfeld S."/>
            <person name="Nielsen R."/>
            <person name="Noor M.A."/>
            <person name="O'Grady P."/>
            <person name="Pachter L."/>
            <person name="Papaceit M."/>
            <person name="Parisi M.J."/>
            <person name="Parisi M."/>
            <person name="Parts L."/>
            <person name="Pedersen J.S."/>
            <person name="Pesole G."/>
            <person name="Phillippy A.M."/>
            <person name="Ponting C.P."/>
            <person name="Pop M."/>
            <person name="Porcelli D."/>
            <person name="Powell J.R."/>
            <person name="Prohaska S."/>
            <person name="Pruitt K."/>
            <person name="Puig M."/>
            <person name="Quesneville H."/>
            <person name="Ram K.R."/>
            <person name="Rand D."/>
            <person name="Rasmussen M.D."/>
            <person name="Reed L.K."/>
            <person name="Reenan R."/>
            <person name="Reily A."/>
            <person name="Remington K.A."/>
            <person name="Rieger T.T."/>
            <person name="Ritchie M.G."/>
            <person name="Robin C."/>
            <person name="Rogers Y.H."/>
            <person name="Rohde C."/>
            <person name="Rozas J."/>
            <person name="Rubenfield M.J."/>
            <person name="Ruiz A."/>
            <person name="Russo S."/>
            <person name="Salzberg S.L."/>
            <person name="Sanchez-Gracia A."/>
            <person name="Saranga D.J."/>
            <person name="Sato H."/>
            <person name="Schaeffer S.W."/>
            <person name="Schatz M.C."/>
            <person name="Schlenke T."/>
            <person name="Schwartz R."/>
            <person name="Segarra C."/>
            <person name="Singh R.S."/>
            <person name="Sirot L."/>
            <person name="Sirota M."/>
            <person name="Sisneros N.B."/>
            <person name="Smith C.D."/>
            <person name="Smith T.F."/>
            <person name="Spieth J."/>
            <person name="Stage D.E."/>
            <person name="Stark A."/>
            <person name="Stephan W."/>
            <person name="Strausberg R.L."/>
            <person name="Strempel S."/>
            <person name="Sturgill D."/>
            <person name="Sutton G."/>
            <person name="Sutton G.G."/>
            <person name="Tao W."/>
            <person name="Teichmann S."/>
            <person name="Tobari Y.N."/>
            <person name="Tomimura Y."/>
            <person name="Tsolas J.M."/>
            <person name="Valente V.L."/>
            <person name="Venter E."/>
            <person name="Venter J.C."/>
            <person name="Vicario S."/>
            <person name="Vieira F.G."/>
            <person name="Vilella A.J."/>
            <person name="Villasante A."/>
            <person name="Walenz B."/>
            <person name="Wang J."/>
            <person name="Wasserman M."/>
            <person name="Watts T."/>
            <person name="Wilson D."/>
            <person name="Wilson R.K."/>
            <person name="Wing R.A."/>
            <person name="Wolfner M.F."/>
            <person name="Wong A."/>
            <person name="Wong G.K."/>
            <person name="Wu C.I."/>
            <person name="Wu G."/>
            <person name="Yamamoto D."/>
            <person name="Yang H.P."/>
            <person name="Yang S.P."/>
            <person name="Yorke J.A."/>
            <person name="Yoshida K."/>
            <person name="Zdobnov E."/>
            <person name="Zhang P."/>
            <person name="Zhang Y."/>
            <person name="Zimin A.V."/>
            <person name="Baldwin J."/>
            <person name="Abdouelleil A."/>
            <person name="Abdulkadir J."/>
            <person name="Abebe A."/>
            <person name="Abera B."/>
            <person name="Abreu J."/>
            <person name="Acer S.C."/>
            <person name="Aftuck L."/>
            <person name="Alexander A."/>
            <person name="An P."/>
            <person name="Anderson E."/>
            <person name="Anderson S."/>
            <person name="Arachi H."/>
            <person name="Azer M."/>
            <person name="Bachantsang P."/>
            <person name="Barry A."/>
            <person name="Bayul T."/>
            <person name="Berlin A."/>
            <person name="Bessette D."/>
            <person name="Bloom T."/>
            <person name="Blye J."/>
            <person name="Boguslavskiy L."/>
            <person name="Bonnet C."/>
            <person name="Boukhgalter B."/>
            <person name="Bourzgui I."/>
            <person name="Brown A."/>
            <person name="Cahill P."/>
            <person name="Channer S."/>
            <person name="Cheshatsang Y."/>
            <person name="Chuda L."/>
            <person name="Citroen M."/>
            <person name="Collymore A."/>
            <person name="Cooke P."/>
            <person name="Costello M."/>
            <person name="D'Aco K."/>
            <person name="Daza R."/>
            <person name="De Haan G."/>
            <person name="DeGray S."/>
            <person name="DeMaso C."/>
            <person name="Dhargay N."/>
            <person name="Dooley K."/>
            <person name="Dooley E."/>
            <person name="Doricent M."/>
            <person name="Dorje P."/>
            <person name="Dorjee K."/>
            <person name="Dupes A."/>
            <person name="Elong R."/>
            <person name="Falk J."/>
            <person name="Farina A."/>
            <person name="Faro S."/>
            <person name="Ferguson D."/>
            <person name="Fisher S."/>
            <person name="Foley C.D."/>
            <person name="Franke A."/>
            <person name="Friedrich D."/>
            <person name="Gadbois L."/>
            <person name="Gearin G."/>
            <person name="Gearin C.R."/>
            <person name="Giannoukos G."/>
            <person name="Goode T."/>
            <person name="Graham J."/>
            <person name="Grandbois E."/>
            <person name="Grewal S."/>
            <person name="Gyaltsen K."/>
            <person name="Hafez N."/>
            <person name="Hagos B."/>
            <person name="Hall J."/>
            <person name="Henson C."/>
            <person name="Hollinger A."/>
            <person name="Honan T."/>
            <person name="Huard M.D."/>
            <person name="Hughes L."/>
            <person name="Hurhula B."/>
            <person name="Husby M.E."/>
            <person name="Kamat A."/>
            <person name="Kanga B."/>
            <person name="Kashin S."/>
            <person name="Khazanovich D."/>
            <person name="Kisner P."/>
            <person name="Lance K."/>
            <person name="Lara M."/>
            <person name="Lee W."/>
            <person name="Lennon N."/>
            <person name="Letendre F."/>
            <person name="LeVine R."/>
            <person name="Lipovsky A."/>
            <person name="Liu X."/>
            <person name="Liu J."/>
            <person name="Liu S."/>
            <person name="Lokyitsang T."/>
            <person name="Lokyitsang Y."/>
            <person name="Lubonja R."/>
            <person name="Lui A."/>
            <person name="MacDonald P."/>
            <person name="Magnisalis V."/>
            <person name="Maru K."/>
            <person name="Matthews C."/>
            <person name="McCusker W."/>
            <person name="McDonough S."/>
            <person name="Mehta T."/>
            <person name="Meldrim J."/>
            <person name="Meneus L."/>
            <person name="Mihai O."/>
            <person name="Mihalev A."/>
            <person name="Mihova T."/>
            <person name="Mittelman R."/>
            <person name="Mlenga V."/>
            <person name="Montmayeur A."/>
            <person name="Mulrain L."/>
            <person name="Navidi A."/>
            <person name="Naylor J."/>
            <person name="Negash T."/>
            <person name="Nguyen T."/>
            <person name="Nguyen N."/>
            <person name="Nicol R."/>
            <person name="Norbu C."/>
            <person name="Norbu N."/>
            <person name="Novod N."/>
            <person name="O'Neill B."/>
            <person name="Osman S."/>
            <person name="Markiewicz E."/>
            <person name="Oyono O.L."/>
            <person name="Patti C."/>
            <person name="Phunkhang P."/>
            <person name="Pierre F."/>
            <person name="Priest M."/>
            <person name="Raghuraman S."/>
            <person name="Rege F."/>
            <person name="Reyes R."/>
            <person name="Rise C."/>
            <person name="Rogov P."/>
            <person name="Ross K."/>
            <person name="Ryan E."/>
            <person name="Settipalli S."/>
            <person name="Shea T."/>
            <person name="Sherpa N."/>
            <person name="Shi L."/>
            <person name="Shih D."/>
            <person name="Sparrow T."/>
            <person name="Spaulding J."/>
            <person name="Stalker J."/>
            <person name="Stange-Thomann N."/>
            <person name="Stavropoulos S."/>
            <person name="Stone C."/>
            <person name="Strader C."/>
            <person name="Tesfaye S."/>
            <person name="Thomson T."/>
            <person name="Thoulutsang Y."/>
            <person name="Thoulutsang D."/>
            <person name="Topham K."/>
            <person name="Topping I."/>
            <person name="Tsamla T."/>
            <person name="Vassiliev H."/>
            <person name="Vo A."/>
            <person name="Wangchuk T."/>
            <person name="Wangdi T."/>
            <person name="Weiand M."/>
            <person name="Wilkinson J."/>
            <person name="Wilson A."/>
            <person name="Yadav S."/>
            <person name="Young G."/>
            <person name="Yu Q."/>
            <person name="Zembek L."/>
            <person name="Zhong D."/>
            <person name="Zimmer A."/>
            <person name="Zwirko Z."/>
            <person name="Jaffe D.B."/>
            <person name="Alvarez P."/>
            <person name="Brockman W."/>
            <person name="Butler J."/>
            <person name="Chin C."/>
            <person name="Gnerre S."/>
            <person name="Grabherr M."/>
            <person name="Kleber M."/>
            <person name="Mauceli E."/>
            <person name="MacCallum I."/>
        </authorList>
    </citation>
    <scope>NUCLEOTIDE SEQUENCE [LARGE SCALE GENOMIC DNA]</scope>
    <source>
        <strain evidence="7">MSH-3 / Tucson 14011-0111.49</strain>
    </source>
</reference>
<dbReference type="InterPro" id="IPR002347">
    <property type="entry name" value="SDR_fam"/>
</dbReference>
<dbReference type="PRINTS" id="PR00080">
    <property type="entry name" value="SDRFAMILY"/>
</dbReference>
<dbReference type="InterPro" id="IPR057326">
    <property type="entry name" value="KR_dom"/>
</dbReference>
<comment type="subunit">
    <text evidence="2">Homotetramer.</text>
</comment>
<keyword evidence="7" id="KW-1185">Reference proteome</keyword>
<dbReference type="GO" id="GO:0004090">
    <property type="term" value="F:carbonyl reductase (NADPH) activity"/>
    <property type="evidence" value="ECO:0007669"/>
    <property type="project" value="TreeGrafter"/>
</dbReference>
<proteinExistence type="inferred from homology"/>
<evidence type="ECO:0000256" key="4">
    <source>
        <dbReference type="ARBA" id="ARBA00023002"/>
    </source>
</evidence>
<evidence type="ECO:0000313" key="6">
    <source>
        <dbReference type="EMBL" id="EDW37894.1"/>
    </source>
</evidence>
<dbReference type="EMBL" id="CH479248">
    <property type="protein sequence ID" value="EDW37894.1"/>
    <property type="molecule type" value="Genomic_DNA"/>
</dbReference>
<name>B4HB82_DROPE</name>
<dbReference type="GO" id="GO:0006006">
    <property type="term" value="P:glucose metabolic process"/>
    <property type="evidence" value="ECO:0007669"/>
    <property type="project" value="TreeGrafter"/>
</dbReference>
<dbReference type="STRING" id="7234.B4HB82"/>
<dbReference type="Proteomes" id="UP000008744">
    <property type="component" value="Unassembled WGS sequence"/>
</dbReference>
<dbReference type="GO" id="GO:0006629">
    <property type="term" value="P:lipid metabolic process"/>
    <property type="evidence" value="ECO:0007669"/>
    <property type="project" value="UniProtKB-ARBA"/>
</dbReference>
<evidence type="ECO:0000313" key="7">
    <source>
        <dbReference type="Proteomes" id="UP000008744"/>
    </source>
</evidence>
<protein>
    <submittedName>
        <fullName evidence="6">GL21318</fullName>
    </submittedName>
</protein>
<dbReference type="PANTHER" id="PTHR44252:SF3">
    <property type="entry name" value="D-ERYTHRULOSE REDUCTASE-RELATED"/>
    <property type="match status" value="1"/>
</dbReference>
<accession>B4HB82</accession>
<gene>
    <name evidence="6" type="primary">Dper\GL21318</name>
    <name evidence="6" type="ORF">Dper_GL21318</name>
</gene>
<evidence type="ECO:0000259" key="5">
    <source>
        <dbReference type="SMART" id="SM00822"/>
    </source>
</evidence>
<dbReference type="Gene3D" id="3.40.50.720">
    <property type="entry name" value="NAD(P)-binding Rossmann-like Domain"/>
    <property type="match status" value="1"/>
</dbReference>
<dbReference type="HOGENOM" id="CLU_010194_1_2_1"/>
<organism evidence="7">
    <name type="scientific">Drosophila persimilis</name>
    <name type="common">Fruit fly</name>
    <dbReference type="NCBI Taxonomy" id="7234"/>
    <lineage>
        <taxon>Eukaryota</taxon>
        <taxon>Metazoa</taxon>
        <taxon>Ecdysozoa</taxon>
        <taxon>Arthropoda</taxon>
        <taxon>Hexapoda</taxon>
        <taxon>Insecta</taxon>
        <taxon>Pterygota</taxon>
        <taxon>Neoptera</taxon>
        <taxon>Endopterygota</taxon>
        <taxon>Diptera</taxon>
        <taxon>Brachycera</taxon>
        <taxon>Muscomorpha</taxon>
        <taxon>Ephydroidea</taxon>
        <taxon>Drosophilidae</taxon>
        <taxon>Drosophila</taxon>
        <taxon>Sophophora</taxon>
    </lineage>
</organism>
<dbReference type="SMART" id="SM00822">
    <property type="entry name" value="PKS_KR"/>
    <property type="match status" value="1"/>
</dbReference>
<dbReference type="PRINTS" id="PR00081">
    <property type="entry name" value="GDHRDH"/>
</dbReference>
<dbReference type="OMA" id="EYACTWS"/>
<evidence type="ECO:0000256" key="2">
    <source>
        <dbReference type="ARBA" id="ARBA00011881"/>
    </source>
</evidence>
<evidence type="ECO:0000256" key="1">
    <source>
        <dbReference type="ARBA" id="ARBA00006484"/>
    </source>
</evidence>
<dbReference type="eggNOG" id="KOG1207">
    <property type="taxonomic scope" value="Eukaryota"/>
</dbReference>
<dbReference type="PhylomeDB" id="B4HB82"/>
<keyword evidence="4" id="KW-0560">Oxidoreductase</keyword>